<dbReference type="InterPro" id="IPR050664">
    <property type="entry name" value="Octanoyltrans_LipM/LipL"/>
</dbReference>
<evidence type="ECO:0000313" key="3">
    <source>
        <dbReference type="Proteomes" id="UP000249081"/>
    </source>
</evidence>
<dbReference type="Gene3D" id="3.30.930.10">
    <property type="entry name" value="Bira Bifunctional Protein, Domain 2"/>
    <property type="match status" value="1"/>
</dbReference>
<reference evidence="2 3" key="2">
    <citation type="submission" date="2018-06" db="EMBL/GenBank/DDBJ databases">
        <title>Metagenomic assembly of (sub)arctic Cyanobacteria and their associated microbiome from non-axenic cultures.</title>
        <authorList>
            <person name="Baurain D."/>
        </authorList>
    </citation>
    <scope>NUCLEOTIDE SEQUENCE [LARGE SCALE GENOMIC DNA]</scope>
    <source>
        <strain evidence="2">ULC041bin1</strain>
    </source>
</reference>
<dbReference type="InterPro" id="IPR045864">
    <property type="entry name" value="aa-tRNA-synth_II/BPL/LPL"/>
</dbReference>
<dbReference type="PANTHER" id="PTHR43679:SF2">
    <property type="entry name" value="OCTANOYL-[GCVH]:PROTEIN N-OCTANOYLTRANSFERASE"/>
    <property type="match status" value="1"/>
</dbReference>
<sequence>MAIDQWLLDQHQHHGHPPALRFYTWQPIAISLGASQRRQIPEHWQNLVWQGQPVNLVQRPTGGRGVLHQGDLTYGLVTSQISGSRDQVYRSLCQFLIKGWATLGISLAFGQPSRDYGRPQSVPFRESQSVPFRESHNCFALATSADLVDAQGYKVVGSAQLRRGSHLLQHGSMGLTTSAELWQQVFQTSAPPETQAQLAVRQGLSSEKLTISNIIESLTQAAADCFDCQLIPQPLTQQEWAEIYALAQKNGPECQSTGPSAVFEG</sequence>
<dbReference type="AlphaFoldDB" id="A0A2W4W9T6"/>
<evidence type="ECO:0000313" key="2">
    <source>
        <dbReference type="EMBL" id="PZO41813.1"/>
    </source>
</evidence>
<name>A0A2W4W9T6_9CYAN</name>
<proteinExistence type="predicted"/>
<accession>A0A2W4W9T6</accession>
<evidence type="ECO:0000259" key="1">
    <source>
        <dbReference type="PROSITE" id="PS51733"/>
    </source>
</evidence>
<organism evidence="2 3">
    <name type="scientific">Shackletoniella antarctica</name>
    <dbReference type="NCBI Taxonomy" id="268115"/>
    <lineage>
        <taxon>Bacteria</taxon>
        <taxon>Bacillati</taxon>
        <taxon>Cyanobacteriota</taxon>
        <taxon>Cyanophyceae</taxon>
        <taxon>Oculatellales</taxon>
        <taxon>Oculatellaceae</taxon>
        <taxon>Shackletoniella</taxon>
    </lineage>
</organism>
<dbReference type="PANTHER" id="PTHR43679">
    <property type="entry name" value="OCTANOYLTRANSFERASE LIPM-RELATED"/>
    <property type="match status" value="1"/>
</dbReference>
<comment type="caution">
    <text evidence="2">The sequence shown here is derived from an EMBL/GenBank/DDBJ whole genome shotgun (WGS) entry which is preliminary data.</text>
</comment>
<dbReference type="EMBL" id="QBMN01000058">
    <property type="protein sequence ID" value="PZO41813.1"/>
    <property type="molecule type" value="Genomic_DNA"/>
</dbReference>
<feature type="domain" description="BPL/LPL catalytic" evidence="1">
    <location>
        <begin position="14"/>
        <end position="230"/>
    </location>
</feature>
<dbReference type="PROSITE" id="PS51733">
    <property type="entry name" value="BPL_LPL_CATALYTIC"/>
    <property type="match status" value="1"/>
</dbReference>
<dbReference type="Pfam" id="PF21948">
    <property type="entry name" value="LplA-B_cat"/>
    <property type="match status" value="1"/>
</dbReference>
<keyword evidence="2" id="KW-0436">Ligase</keyword>
<dbReference type="SUPFAM" id="SSF55681">
    <property type="entry name" value="Class II aaRS and biotin synthetases"/>
    <property type="match status" value="1"/>
</dbReference>
<protein>
    <submittedName>
        <fullName evidence="2">Biotin--protein ligase</fullName>
    </submittedName>
</protein>
<gene>
    <name evidence="2" type="ORF">DCF17_10030</name>
</gene>
<dbReference type="GO" id="GO:0016874">
    <property type="term" value="F:ligase activity"/>
    <property type="evidence" value="ECO:0007669"/>
    <property type="project" value="UniProtKB-KW"/>
</dbReference>
<reference evidence="3" key="1">
    <citation type="submission" date="2018-04" db="EMBL/GenBank/DDBJ databases">
        <authorList>
            <person name="Cornet L."/>
        </authorList>
    </citation>
    <scope>NUCLEOTIDE SEQUENCE [LARGE SCALE GENOMIC DNA]</scope>
</reference>
<dbReference type="Proteomes" id="UP000249081">
    <property type="component" value="Unassembled WGS sequence"/>
</dbReference>
<dbReference type="InterPro" id="IPR004143">
    <property type="entry name" value="BPL_LPL_catalytic"/>
</dbReference>